<dbReference type="InterPro" id="IPR015947">
    <property type="entry name" value="PUA-like_sf"/>
</dbReference>
<organism evidence="3 4">
    <name type="scientific">Methylobacterium gnaphalii</name>
    <dbReference type="NCBI Taxonomy" id="1010610"/>
    <lineage>
        <taxon>Bacteria</taxon>
        <taxon>Pseudomonadati</taxon>
        <taxon>Pseudomonadota</taxon>
        <taxon>Alphaproteobacteria</taxon>
        <taxon>Hyphomicrobiales</taxon>
        <taxon>Methylobacteriaceae</taxon>
        <taxon>Methylobacterium</taxon>
    </lineage>
</organism>
<protein>
    <recommendedName>
        <fullName evidence="2">ASCH domain-containing protein</fullName>
    </recommendedName>
</protein>
<dbReference type="Pfam" id="PF04266">
    <property type="entry name" value="ASCH"/>
    <property type="match status" value="1"/>
</dbReference>
<evidence type="ECO:0000313" key="3">
    <source>
        <dbReference type="EMBL" id="GEP11780.1"/>
    </source>
</evidence>
<dbReference type="CDD" id="cd06554">
    <property type="entry name" value="ASCH_ASC-1_like"/>
    <property type="match status" value="1"/>
</dbReference>
<sequence>MDFEHARAPRLTLDRAGGGAAMRPLRALSIRQPWAWAIVALGKDIENRKWRTHHRGRTLIHAGKGLKSQDLEDFLGLAEAEPAIMARLTAAGGLPMDHLREQCGGIVGAVEIRDCVTHSDSPWFVGRFGFVLANAEPLPFRPCPGQLGFFTPADGSMPAPAPRPAIEPEPDLFSHPRHA</sequence>
<proteinExistence type="predicted"/>
<gene>
    <name evidence="3" type="ORF">MGN01_36250</name>
</gene>
<evidence type="ECO:0000256" key="1">
    <source>
        <dbReference type="SAM" id="MobiDB-lite"/>
    </source>
</evidence>
<dbReference type="Gene3D" id="2.30.130.30">
    <property type="entry name" value="Hypothetical protein"/>
    <property type="match status" value="1"/>
</dbReference>
<feature type="domain" description="ASCH" evidence="2">
    <location>
        <begin position="28"/>
        <end position="117"/>
    </location>
</feature>
<dbReference type="EMBL" id="BJZV01000023">
    <property type="protein sequence ID" value="GEP11780.1"/>
    <property type="molecule type" value="Genomic_DNA"/>
</dbReference>
<dbReference type="SUPFAM" id="SSF88697">
    <property type="entry name" value="PUA domain-like"/>
    <property type="match status" value="1"/>
</dbReference>
<comment type="caution">
    <text evidence="3">The sequence shown here is derived from an EMBL/GenBank/DDBJ whole genome shotgun (WGS) entry which is preliminary data.</text>
</comment>
<accession>A0A512JP90</accession>
<name>A0A512JP90_9HYPH</name>
<dbReference type="InterPro" id="IPR007374">
    <property type="entry name" value="ASCH_domain"/>
</dbReference>
<keyword evidence="4" id="KW-1185">Reference proteome</keyword>
<evidence type="ECO:0000313" key="4">
    <source>
        <dbReference type="Proteomes" id="UP000321750"/>
    </source>
</evidence>
<feature type="region of interest" description="Disordered" evidence="1">
    <location>
        <begin position="152"/>
        <end position="179"/>
    </location>
</feature>
<dbReference type="AlphaFoldDB" id="A0A512JP90"/>
<evidence type="ECO:0000259" key="2">
    <source>
        <dbReference type="Pfam" id="PF04266"/>
    </source>
</evidence>
<dbReference type="Proteomes" id="UP000321750">
    <property type="component" value="Unassembled WGS sequence"/>
</dbReference>
<reference evidence="3 4" key="1">
    <citation type="submission" date="2019-07" db="EMBL/GenBank/DDBJ databases">
        <title>Whole genome shotgun sequence of Methylobacterium gnaphalii NBRC 107716.</title>
        <authorList>
            <person name="Hosoyama A."/>
            <person name="Uohara A."/>
            <person name="Ohji S."/>
            <person name="Ichikawa N."/>
        </authorList>
    </citation>
    <scope>NUCLEOTIDE SEQUENCE [LARGE SCALE GENOMIC DNA]</scope>
    <source>
        <strain evidence="3 4">NBRC 107716</strain>
    </source>
</reference>